<accession>A0A4Z2EG07</accession>
<evidence type="ECO:0000313" key="3">
    <source>
        <dbReference type="Proteomes" id="UP000314294"/>
    </source>
</evidence>
<feature type="compositionally biased region" description="Polar residues" evidence="1">
    <location>
        <begin position="11"/>
        <end position="20"/>
    </location>
</feature>
<proteinExistence type="predicted"/>
<protein>
    <submittedName>
        <fullName evidence="2">Uncharacterized protein</fullName>
    </submittedName>
</protein>
<organism evidence="2 3">
    <name type="scientific">Liparis tanakae</name>
    <name type="common">Tanaka's snailfish</name>
    <dbReference type="NCBI Taxonomy" id="230148"/>
    <lineage>
        <taxon>Eukaryota</taxon>
        <taxon>Metazoa</taxon>
        <taxon>Chordata</taxon>
        <taxon>Craniata</taxon>
        <taxon>Vertebrata</taxon>
        <taxon>Euteleostomi</taxon>
        <taxon>Actinopterygii</taxon>
        <taxon>Neopterygii</taxon>
        <taxon>Teleostei</taxon>
        <taxon>Neoteleostei</taxon>
        <taxon>Acanthomorphata</taxon>
        <taxon>Eupercaria</taxon>
        <taxon>Perciformes</taxon>
        <taxon>Cottioidei</taxon>
        <taxon>Cottales</taxon>
        <taxon>Liparidae</taxon>
        <taxon>Liparis</taxon>
    </lineage>
</organism>
<feature type="region of interest" description="Disordered" evidence="1">
    <location>
        <begin position="1"/>
        <end position="20"/>
    </location>
</feature>
<evidence type="ECO:0000256" key="1">
    <source>
        <dbReference type="SAM" id="MobiDB-lite"/>
    </source>
</evidence>
<comment type="caution">
    <text evidence="2">The sequence shown here is derived from an EMBL/GenBank/DDBJ whole genome shotgun (WGS) entry which is preliminary data.</text>
</comment>
<dbReference type="EMBL" id="SRLO01008248">
    <property type="protein sequence ID" value="TNN27470.1"/>
    <property type="molecule type" value="Genomic_DNA"/>
</dbReference>
<name>A0A4Z2EG07_9TELE</name>
<evidence type="ECO:0000313" key="2">
    <source>
        <dbReference type="EMBL" id="TNN27470.1"/>
    </source>
</evidence>
<gene>
    <name evidence="2" type="ORF">EYF80_062386</name>
</gene>
<dbReference type="AlphaFoldDB" id="A0A4Z2EG07"/>
<keyword evidence="3" id="KW-1185">Reference proteome</keyword>
<reference evidence="2 3" key="1">
    <citation type="submission" date="2019-03" db="EMBL/GenBank/DDBJ databases">
        <title>First draft genome of Liparis tanakae, snailfish: a comprehensive survey of snailfish specific genes.</title>
        <authorList>
            <person name="Kim W."/>
            <person name="Song I."/>
            <person name="Jeong J.-H."/>
            <person name="Kim D."/>
            <person name="Kim S."/>
            <person name="Ryu S."/>
            <person name="Song J.Y."/>
            <person name="Lee S.K."/>
        </authorList>
    </citation>
    <scope>NUCLEOTIDE SEQUENCE [LARGE SCALE GENOMIC DNA]</scope>
    <source>
        <tissue evidence="2">Muscle</tissue>
    </source>
</reference>
<dbReference type="Proteomes" id="UP000314294">
    <property type="component" value="Unassembled WGS sequence"/>
</dbReference>
<sequence length="60" mass="6691">MMSPAEKSVSRRQPNATGGNVSLCFTRCRHKSIPALRNNGVNTLVLARRSQTDSCQECRR</sequence>